<dbReference type="Gene3D" id="3.30.70.330">
    <property type="match status" value="1"/>
</dbReference>
<dbReference type="EMBL" id="JBICBT010000871">
    <property type="protein sequence ID" value="KAL3096107.1"/>
    <property type="molecule type" value="Genomic_DNA"/>
</dbReference>
<feature type="domain" description="RRM" evidence="3">
    <location>
        <begin position="24"/>
        <end position="90"/>
    </location>
</feature>
<name>A0ABD2IHI3_9BILA</name>
<evidence type="ECO:0000259" key="3">
    <source>
        <dbReference type="PROSITE" id="PS50102"/>
    </source>
</evidence>
<dbReference type="PROSITE" id="PS50102">
    <property type="entry name" value="RRM"/>
    <property type="match status" value="1"/>
</dbReference>
<keyword evidence="7" id="KW-1185">Reference proteome</keyword>
<evidence type="ECO:0000313" key="4">
    <source>
        <dbReference type="EMBL" id="KAL3079554.1"/>
    </source>
</evidence>
<dbReference type="InterPro" id="IPR012677">
    <property type="entry name" value="Nucleotide-bd_a/b_plait_sf"/>
</dbReference>
<dbReference type="GO" id="GO:0003723">
    <property type="term" value="F:RNA binding"/>
    <property type="evidence" value="ECO:0007669"/>
    <property type="project" value="UniProtKB-UniRule"/>
</dbReference>
<dbReference type="EMBL" id="JBICBT010000846">
    <property type="protein sequence ID" value="KAL3097225.1"/>
    <property type="molecule type" value="Genomic_DNA"/>
</dbReference>
<dbReference type="InterPro" id="IPR000504">
    <property type="entry name" value="RRM_dom"/>
</dbReference>
<evidence type="ECO:0000313" key="5">
    <source>
        <dbReference type="EMBL" id="KAL3096107.1"/>
    </source>
</evidence>
<gene>
    <name evidence="5" type="ORF">niasHT_020642</name>
    <name evidence="6" type="ORF">niasHT_030220</name>
    <name evidence="4" type="ORF">niasHT_037116</name>
</gene>
<evidence type="ECO:0000256" key="2">
    <source>
        <dbReference type="PROSITE-ProRule" id="PRU00176"/>
    </source>
</evidence>
<proteinExistence type="predicted"/>
<dbReference type="Pfam" id="PF00076">
    <property type="entry name" value="RRM_1"/>
    <property type="match status" value="1"/>
</dbReference>
<sequence>MNSINHKKLISSRLSLQEKQEEKCSVFVGSVPFEMDEFRLCEIFKSVGPVRKVTILRDRRTGRNKQCAYIRFNSELFAKNALKIKGFYVC</sequence>
<dbReference type="PANTHER" id="PTHR21245">
    <property type="entry name" value="HETEROGENEOUS NUCLEAR RIBONUCLEOPROTEIN"/>
    <property type="match status" value="1"/>
</dbReference>
<comment type="caution">
    <text evidence="4">The sequence shown here is derived from an EMBL/GenBank/DDBJ whole genome shotgun (WGS) entry which is preliminary data.</text>
</comment>
<dbReference type="SUPFAM" id="SSF54928">
    <property type="entry name" value="RNA-binding domain, RBD"/>
    <property type="match status" value="1"/>
</dbReference>
<accession>A0ABD2IHI3</accession>
<evidence type="ECO:0000313" key="7">
    <source>
        <dbReference type="Proteomes" id="UP001620626"/>
    </source>
</evidence>
<dbReference type="AlphaFoldDB" id="A0ABD2IHI3"/>
<dbReference type="Proteomes" id="UP001620626">
    <property type="component" value="Unassembled WGS sequence"/>
</dbReference>
<keyword evidence="1 2" id="KW-0694">RNA-binding</keyword>
<protein>
    <recommendedName>
        <fullName evidence="3">RRM domain-containing protein</fullName>
    </recommendedName>
</protein>
<evidence type="ECO:0000313" key="6">
    <source>
        <dbReference type="EMBL" id="KAL3097225.1"/>
    </source>
</evidence>
<evidence type="ECO:0000256" key="1">
    <source>
        <dbReference type="ARBA" id="ARBA00022884"/>
    </source>
</evidence>
<organism evidence="4 7">
    <name type="scientific">Heterodera trifolii</name>
    <dbReference type="NCBI Taxonomy" id="157864"/>
    <lineage>
        <taxon>Eukaryota</taxon>
        <taxon>Metazoa</taxon>
        <taxon>Ecdysozoa</taxon>
        <taxon>Nematoda</taxon>
        <taxon>Chromadorea</taxon>
        <taxon>Rhabditida</taxon>
        <taxon>Tylenchina</taxon>
        <taxon>Tylenchomorpha</taxon>
        <taxon>Tylenchoidea</taxon>
        <taxon>Heteroderidae</taxon>
        <taxon>Heteroderinae</taxon>
        <taxon>Heterodera</taxon>
    </lineage>
</organism>
<dbReference type="SMART" id="SM00360">
    <property type="entry name" value="RRM"/>
    <property type="match status" value="1"/>
</dbReference>
<dbReference type="InterPro" id="IPR035979">
    <property type="entry name" value="RBD_domain_sf"/>
</dbReference>
<dbReference type="EMBL" id="JBICBT010001180">
    <property type="protein sequence ID" value="KAL3079554.1"/>
    <property type="molecule type" value="Genomic_DNA"/>
</dbReference>
<reference evidence="4 7" key="1">
    <citation type="submission" date="2024-10" db="EMBL/GenBank/DDBJ databases">
        <authorList>
            <person name="Kim D."/>
        </authorList>
    </citation>
    <scope>NUCLEOTIDE SEQUENCE [LARGE SCALE GENOMIC DNA]</scope>
    <source>
        <strain evidence="4">BH-2024</strain>
    </source>
</reference>